<dbReference type="InterPro" id="IPR013780">
    <property type="entry name" value="Glyco_hydro_b"/>
</dbReference>
<feature type="chain" id="PRO_5020513866" evidence="1">
    <location>
        <begin position="30"/>
        <end position="831"/>
    </location>
</feature>
<dbReference type="PANTHER" id="PTHR31084:SF0">
    <property type="entry name" value="ALPHA-L-FUCOSIDASE 2"/>
    <property type="match status" value="1"/>
</dbReference>
<gene>
    <name evidence="5" type="ORF">E0F88_07750</name>
</gene>
<evidence type="ECO:0000256" key="1">
    <source>
        <dbReference type="SAM" id="SignalP"/>
    </source>
</evidence>
<dbReference type="InterPro" id="IPR027414">
    <property type="entry name" value="GH95_N_dom"/>
</dbReference>
<dbReference type="Gene3D" id="2.70.98.50">
    <property type="entry name" value="putative glycoside hydrolase family protein from bacillus halodurans"/>
    <property type="match status" value="1"/>
</dbReference>
<dbReference type="InterPro" id="IPR012341">
    <property type="entry name" value="6hp_glycosidase-like_sf"/>
</dbReference>
<dbReference type="InterPro" id="IPR008928">
    <property type="entry name" value="6-hairpin_glycosidase_sf"/>
</dbReference>
<evidence type="ECO:0000259" key="3">
    <source>
        <dbReference type="Pfam" id="PF21307"/>
    </source>
</evidence>
<dbReference type="InterPro" id="IPR049053">
    <property type="entry name" value="AFCA-like_C"/>
</dbReference>
<evidence type="ECO:0000313" key="6">
    <source>
        <dbReference type="Proteomes" id="UP000294850"/>
    </source>
</evidence>
<keyword evidence="6" id="KW-1185">Reference proteome</keyword>
<reference evidence="5 6" key="1">
    <citation type="submission" date="2019-03" db="EMBL/GenBank/DDBJ databases">
        <title>Dyadobacter AR-3-6 sp. nov., isolated from arctic soil.</title>
        <authorList>
            <person name="Chaudhary D.K."/>
        </authorList>
    </citation>
    <scope>NUCLEOTIDE SEQUENCE [LARGE SCALE GENOMIC DNA]</scope>
    <source>
        <strain evidence="5 6">AR-3-6</strain>
    </source>
</reference>
<feature type="domain" description="Glycosyl hydrolase family 95 N-terminal" evidence="2">
    <location>
        <begin position="39"/>
        <end position="279"/>
    </location>
</feature>
<dbReference type="Gene3D" id="1.50.10.10">
    <property type="match status" value="1"/>
</dbReference>
<evidence type="ECO:0000259" key="2">
    <source>
        <dbReference type="Pfam" id="PF14498"/>
    </source>
</evidence>
<comment type="caution">
    <text evidence="5">The sequence shown here is derived from an EMBL/GenBank/DDBJ whole genome shotgun (WGS) entry which is preliminary data.</text>
</comment>
<dbReference type="AlphaFoldDB" id="A0A4R5DUX4"/>
<dbReference type="Gene3D" id="2.60.40.1180">
    <property type="entry name" value="Golgi alpha-mannosidase II"/>
    <property type="match status" value="1"/>
</dbReference>
<dbReference type="Pfam" id="PF22124">
    <property type="entry name" value="Glyco_hydro_95_cat"/>
    <property type="match status" value="1"/>
</dbReference>
<dbReference type="OrthoDB" id="9802600at2"/>
<name>A0A4R5DUX4_9BACT</name>
<dbReference type="GO" id="GO:0005975">
    <property type="term" value="P:carbohydrate metabolic process"/>
    <property type="evidence" value="ECO:0007669"/>
    <property type="project" value="InterPro"/>
</dbReference>
<proteinExistence type="predicted"/>
<feature type="domain" description="Glycosyl hydrolase family 95 catalytic" evidence="4">
    <location>
        <begin position="303"/>
        <end position="707"/>
    </location>
</feature>
<keyword evidence="5" id="KW-0378">Hydrolase</keyword>
<feature type="signal peptide" evidence="1">
    <location>
        <begin position="1"/>
        <end position="29"/>
    </location>
</feature>
<protein>
    <submittedName>
        <fullName evidence="5">Glycoside hydrolase family 95 protein</fullName>
    </submittedName>
</protein>
<evidence type="ECO:0000313" key="5">
    <source>
        <dbReference type="EMBL" id="TDE16140.1"/>
    </source>
</evidence>
<dbReference type="RefSeq" id="WP_131957674.1">
    <property type="nucleotide sequence ID" value="NZ_SMFL01000003.1"/>
</dbReference>
<dbReference type="SUPFAM" id="SSF48208">
    <property type="entry name" value="Six-hairpin glycosidases"/>
    <property type="match status" value="1"/>
</dbReference>
<dbReference type="PIRSF" id="PIRSF007663">
    <property type="entry name" value="UCP007663"/>
    <property type="match status" value="1"/>
</dbReference>
<dbReference type="Pfam" id="PF14498">
    <property type="entry name" value="Glyco_hyd_65N_2"/>
    <property type="match status" value="1"/>
</dbReference>
<evidence type="ECO:0000259" key="4">
    <source>
        <dbReference type="Pfam" id="PF22124"/>
    </source>
</evidence>
<dbReference type="PANTHER" id="PTHR31084">
    <property type="entry name" value="ALPHA-L-FUCOSIDASE 2"/>
    <property type="match status" value="1"/>
</dbReference>
<dbReference type="InterPro" id="IPR016518">
    <property type="entry name" value="Alpha-L-fucosidase"/>
</dbReference>
<organism evidence="5 6">
    <name type="scientific">Dyadobacter psychrotolerans</name>
    <dbReference type="NCBI Taxonomy" id="2541721"/>
    <lineage>
        <taxon>Bacteria</taxon>
        <taxon>Pseudomonadati</taxon>
        <taxon>Bacteroidota</taxon>
        <taxon>Cytophagia</taxon>
        <taxon>Cytophagales</taxon>
        <taxon>Spirosomataceae</taxon>
        <taxon>Dyadobacter</taxon>
    </lineage>
</organism>
<dbReference type="EMBL" id="SMFL01000003">
    <property type="protein sequence ID" value="TDE16140.1"/>
    <property type="molecule type" value="Genomic_DNA"/>
</dbReference>
<sequence length="831" mass="93415">MILSKFPFQTKTVCKSFLLLLVVVNSALAKEVPDGFYKLWYNKPASNWNQALPIGNGRLGAMVFGGLEREQIQLNEETIWAGGPGNNAHQDLFPTMERLREMIFKGDYKQAQDLANEAMPRRAAENNNYGMPYQLAGDLMMDFPGHQMATDYRRDLDIQQAISSVSYAYNGVRYKREYFASYPDQVIIMRVTADKPGSISCKLALSTIQLVNKSEVRNQRIYLTGRSGDVTNKKGQVEFVMAVQPVIKGGSLSTEGNSLVVKNASELTVFISIGTNFVNYKDLSSNALKRAEQYLTAGAKQSITQLRARHTKDYQSYFNRVFLNLGQTEAMKKPTDQRVADFHQGNDPQLASLYFQFGRYLLISSSRQGGQPANLQGIWNDKLSPPWSSKYTVNINTEMNYWPAEVTNLSEMHQPLFSMLKDLSETGKESARNYYHARGWNMHHNTDIWRITGNVDGGFYGLWPMGGAWLTQHLWQHYLYNGNEAFLKEYYPVLKGVATFYVDVLQEEPKHKWMVVAPSMSPENTHPGGAGISAGTTMDNQLVFDVFTNYVEVSEILGLDAAFRDSVSNMKQRLAPMQVGKLGQLQEWMEDWDRADDKHRHISHLYGLYPSAQISPIRHPHLFQAAQKSLVYRGDKSTGWSMGWKVNWWARLLNGNQAYKLIADQLSPAGEEQQGQSGGTYPNLLDAHPPFQIDGNFGCTAGIAEMLLQSHDGALHLLPALPDGWKDGEVKGLKARGGFVVDMTWKNQHITKLTIHSNLGGNCRIRLAESRFSSSTALQKATGVNPNTFYKIHEILQPIINESVGNATISIPGFNEYDLSIKKGQTFTVNL</sequence>
<accession>A0A4R5DUX4</accession>
<dbReference type="Pfam" id="PF21307">
    <property type="entry name" value="Glyco_hydro_95_C"/>
    <property type="match status" value="1"/>
</dbReference>
<dbReference type="GO" id="GO:0004560">
    <property type="term" value="F:alpha-L-fucosidase activity"/>
    <property type="evidence" value="ECO:0007669"/>
    <property type="project" value="InterPro"/>
</dbReference>
<dbReference type="InterPro" id="IPR054363">
    <property type="entry name" value="GH95_cat"/>
</dbReference>
<feature type="domain" description="Alpha fucosidase A-like C-terminal" evidence="3">
    <location>
        <begin position="709"/>
        <end position="771"/>
    </location>
</feature>
<dbReference type="Proteomes" id="UP000294850">
    <property type="component" value="Unassembled WGS sequence"/>
</dbReference>
<keyword evidence="1" id="KW-0732">Signal</keyword>